<evidence type="ECO:0000313" key="1">
    <source>
        <dbReference type="WBParaSite" id="ASIM_0000302701-mRNA-1"/>
    </source>
</evidence>
<proteinExistence type="predicted"/>
<organism evidence="1">
    <name type="scientific">Anisakis simplex</name>
    <name type="common">Herring worm</name>
    <dbReference type="NCBI Taxonomy" id="6269"/>
    <lineage>
        <taxon>Eukaryota</taxon>
        <taxon>Metazoa</taxon>
        <taxon>Ecdysozoa</taxon>
        <taxon>Nematoda</taxon>
        <taxon>Chromadorea</taxon>
        <taxon>Rhabditida</taxon>
        <taxon>Spirurina</taxon>
        <taxon>Ascaridomorpha</taxon>
        <taxon>Ascaridoidea</taxon>
        <taxon>Anisakidae</taxon>
        <taxon>Anisakis</taxon>
        <taxon>Anisakis simplex complex</taxon>
    </lineage>
</organism>
<dbReference type="AlphaFoldDB" id="A0A0M3J643"/>
<accession>A0A0M3J643</accession>
<protein>
    <submittedName>
        <fullName evidence="1">G_PROTEIN_RECEP_F1_2 domain-containing protein</fullName>
    </submittedName>
</protein>
<name>A0A0M3J643_ANISI</name>
<sequence>LRRFRKKISFFSRILNFRWKEVSVHIGHVAHPTRIRIECHSPLAKNRKSGMRTYASRIVPANIYAIVSAIGNVSTTISYVICTRIARVQKMRIMNCTIAVSFSLCEI</sequence>
<dbReference type="WBParaSite" id="ASIM_0000302701-mRNA-1">
    <property type="protein sequence ID" value="ASIM_0000302701-mRNA-1"/>
    <property type="gene ID" value="ASIM_0000302701"/>
</dbReference>
<reference evidence="1" key="1">
    <citation type="submission" date="2017-02" db="UniProtKB">
        <authorList>
            <consortium name="WormBaseParasite"/>
        </authorList>
    </citation>
    <scope>IDENTIFICATION</scope>
</reference>